<dbReference type="InterPro" id="IPR036895">
    <property type="entry name" value="Uracil-DNA_glycosylase-like_sf"/>
</dbReference>
<comment type="similarity">
    <text evidence="1">Belongs to the uracil-DNA glycosylase (UDG) superfamily. Type 4 (UDGa) family.</text>
</comment>
<dbReference type="NCBIfam" id="TIGR00758">
    <property type="entry name" value="UDG_fam4"/>
    <property type="match status" value="1"/>
</dbReference>
<evidence type="ECO:0000256" key="1">
    <source>
        <dbReference type="ARBA" id="ARBA00006521"/>
    </source>
</evidence>
<keyword evidence="9" id="KW-0234">DNA repair</keyword>
<proteinExistence type="inferred from homology"/>
<sequence length="431" mass="48735">MGCVRKGKIVTEILLAHQVDFKTWRNAAREHALAGTLPDALTWRVAQSAEDVQKALQAIPTEQTSPDHTLHLPRRLVEWILLAFQAPQPERFSALYRLLFRVVHEHLDLTTTDDDPDVRRVVALVEAVKAETERFRFEFARHFADTEQNIWIATPSAYVVEGNAAYCMARYARAWEVRTAYRSMKWDGKTLWFGRGKAESGSGSPVDWQQAGQGMWQDWPRTVLVPESEDIADTTSLTALGAEAMDCRACALWRPASRTVFGEGTAEARVMLVGEQPGDQEDLAGRPFVGPAGQVLDRALEAAGLSRSSVYVTNAVKHFRFTWRNGRRLHQKPEQESMQACQMWLDAERRLIKPALIVMMGVTAAQSLLHRPVTISRERSRIFPLVDGSQGLVTVHPSYLLRLPSEADKEREYARFVEDLRQAKLFMDSQP</sequence>
<comment type="caution">
    <text evidence="11">The sequence shown here is derived from an EMBL/GenBank/DDBJ whole genome shotgun (WGS) entry which is preliminary data.</text>
</comment>
<dbReference type="AlphaFoldDB" id="A0A4Y3TMB4"/>
<dbReference type="PANTHER" id="PTHR33693">
    <property type="entry name" value="TYPE-5 URACIL-DNA GLYCOSYLASE"/>
    <property type="match status" value="1"/>
</dbReference>
<dbReference type="Proteomes" id="UP000317617">
    <property type="component" value="Unassembled WGS sequence"/>
</dbReference>
<dbReference type="SUPFAM" id="SSF52141">
    <property type="entry name" value="Uracil-DNA glycosylase-like"/>
    <property type="match status" value="1"/>
</dbReference>
<dbReference type="InterPro" id="IPR005273">
    <property type="entry name" value="Ura-DNA_glyco_family4"/>
</dbReference>
<organism evidence="11 12">
    <name type="scientific">Acetobacter orleanensis</name>
    <dbReference type="NCBI Taxonomy" id="104099"/>
    <lineage>
        <taxon>Bacteria</taxon>
        <taxon>Pseudomonadati</taxon>
        <taxon>Pseudomonadota</taxon>
        <taxon>Alphaproteobacteria</taxon>
        <taxon>Acetobacterales</taxon>
        <taxon>Acetobacteraceae</taxon>
        <taxon>Acetobacter</taxon>
    </lineage>
</organism>
<accession>A0A4Y3TMB4</accession>
<dbReference type="GO" id="GO:0097506">
    <property type="term" value="F:deaminated base DNA N-glycosylase activity"/>
    <property type="evidence" value="ECO:0007669"/>
    <property type="project" value="UniProtKB-ARBA"/>
</dbReference>
<dbReference type="GO" id="GO:0006281">
    <property type="term" value="P:DNA repair"/>
    <property type="evidence" value="ECO:0007669"/>
    <property type="project" value="UniProtKB-KW"/>
</dbReference>
<keyword evidence="5" id="KW-0227">DNA damage</keyword>
<keyword evidence="12" id="KW-1185">Reference proteome</keyword>
<dbReference type="InterPro" id="IPR051536">
    <property type="entry name" value="UDG_Type-4/5"/>
</dbReference>
<dbReference type="Gene3D" id="3.40.470.10">
    <property type="entry name" value="Uracil-DNA glycosylase-like domain"/>
    <property type="match status" value="1"/>
</dbReference>
<evidence type="ECO:0000256" key="5">
    <source>
        <dbReference type="ARBA" id="ARBA00022763"/>
    </source>
</evidence>
<evidence type="ECO:0000256" key="2">
    <source>
        <dbReference type="ARBA" id="ARBA00019403"/>
    </source>
</evidence>
<keyword evidence="8" id="KW-0411">Iron-sulfur</keyword>
<protein>
    <recommendedName>
        <fullName evidence="2">Type-4 uracil-DNA glycosylase</fullName>
    </recommendedName>
</protein>
<evidence type="ECO:0000256" key="4">
    <source>
        <dbReference type="ARBA" id="ARBA00022723"/>
    </source>
</evidence>
<dbReference type="InterPro" id="IPR005122">
    <property type="entry name" value="Uracil-DNA_glycosylase-like"/>
</dbReference>
<reference evidence="11 12" key="1">
    <citation type="submission" date="2019-06" db="EMBL/GenBank/DDBJ databases">
        <title>Whole genome shotgun sequence of Acetobacter orleanensis NBRC 13752.</title>
        <authorList>
            <person name="Hosoyama A."/>
            <person name="Uohara A."/>
            <person name="Ohji S."/>
            <person name="Ichikawa N."/>
        </authorList>
    </citation>
    <scope>NUCLEOTIDE SEQUENCE [LARGE SCALE GENOMIC DNA]</scope>
    <source>
        <strain evidence="11 12">NBRC 13752</strain>
    </source>
</reference>
<keyword evidence="4" id="KW-0479">Metal-binding</keyword>
<keyword evidence="7" id="KW-0408">Iron</keyword>
<evidence type="ECO:0000256" key="3">
    <source>
        <dbReference type="ARBA" id="ARBA00022485"/>
    </source>
</evidence>
<dbReference type="PANTHER" id="PTHR33693:SF9">
    <property type="entry name" value="TYPE-4 URACIL-DNA GLYCOSYLASE"/>
    <property type="match status" value="1"/>
</dbReference>
<evidence type="ECO:0000313" key="11">
    <source>
        <dbReference type="EMBL" id="GEB82992.1"/>
    </source>
</evidence>
<dbReference type="Pfam" id="PF03167">
    <property type="entry name" value="UDG"/>
    <property type="match status" value="1"/>
</dbReference>
<evidence type="ECO:0000259" key="10">
    <source>
        <dbReference type="SMART" id="SM00986"/>
    </source>
</evidence>
<dbReference type="SMART" id="SM00987">
    <property type="entry name" value="UreE_C"/>
    <property type="match status" value="1"/>
</dbReference>
<evidence type="ECO:0000256" key="7">
    <source>
        <dbReference type="ARBA" id="ARBA00023004"/>
    </source>
</evidence>
<gene>
    <name evidence="11" type="ORF">AOR01nite_14690</name>
</gene>
<name>A0A4Y3TMB4_9PROT</name>
<evidence type="ECO:0000313" key="12">
    <source>
        <dbReference type="Proteomes" id="UP000317617"/>
    </source>
</evidence>
<evidence type="ECO:0000256" key="8">
    <source>
        <dbReference type="ARBA" id="ARBA00023014"/>
    </source>
</evidence>
<dbReference type="GO" id="GO:0051539">
    <property type="term" value="F:4 iron, 4 sulfur cluster binding"/>
    <property type="evidence" value="ECO:0007669"/>
    <property type="project" value="UniProtKB-KW"/>
</dbReference>
<dbReference type="STRING" id="104099.AD949_06110"/>
<dbReference type="GO" id="GO:0046872">
    <property type="term" value="F:metal ion binding"/>
    <property type="evidence" value="ECO:0007669"/>
    <property type="project" value="UniProtKB-KW"/>
</dbReference>
<dbReference type="SMART" id="SM00986">
    <property type="entry name" value="UDG"/>
    <property type="match status" value="1"/>
</dbReference>
<dbReference type="NCBIfam" id="TIGR03914">
    <property type="entry name" value="UDG_fam_dom"/>
    <property type="match status" value="1"/>
</dbReference>
<evidence type="ECO:0000256" key="9">
    <source>
        <dbReference type="ARBA" id="ARBA00023204"/>
    </source>
</evidence>
<dbReference type="CDD" id="cd10030">
    <property type="entry name" value="UDG-F4_TTUDGA_SPO1dp_like"/>
    <property type="match status" value="1"/>
</dbReference>
<keyword evidence="6" id="KW-0378">Hydrolase</keyword>
<feature type="domain" description="Uracil-DNA glycosylase-like" evidence="10">
    <location>
        <begin position="261"/>
        <end position="421"/>
    </location>
</feature>
<evidence type="ECO:0000256" key="6">
    <source>
        <dbReference type="ARBA" id="ARBA00022801"/>
    </source>
</evidence>
<dbReference type="EMBL" id="BJMU01000006">
    <property type="protein sequence ID" value="GEB82992.1"/>
    <property type="molecule type" value="Genomic_DNA"/>
</dbReference>
<keyword evidence="3" id="KW-0004">4Fe-4S</keyword>